<evidence type="ECO:0000313" key="4">
    <source>
        <dbReference type="Proteomes" id="UP000703661"/>
    </source>
</evidence>
<dbReference type="GO" id="GO:0031177">
    <property type="term" value="F:phosphopantetheine binding"/>
    <property type="evidence" value="ECO:0007669"/>
    <property type="project" value="TreeGrafter"/>
</dbReference>
<dbReference type="GO" id="GO:0005737">
    <property type="term" value="C:cytoplasm"/>
    <property type="evidence" value="ECO:0007669"/>
    <property type="project" value="TreeGrafter"/>
</dbReference>
<dbReference type="Proteomes" id="UP000703661">
    <property type="component" value="Unassembled WGS sequence"/>
</dbReference>
<feature type="non-terminal residue" evidence="3">
    <location>
        <position position="1"/>
    </location>
</feature>
<evidence type="ECO:0000256" key="1">
    <source>
        <dbReference type="SAM" id="MobiDB-lite"/>
    </source>
</evidence>
<dbReference type="EMBL" id="JAAAID010000739">
    <property type="protein sequence ID" value="KAG0014322.1"/>
    <property type="molecule type" value="Genomic_DNA"/>
</dbReference>
<evidence type="ECO:0000259" key="2">
    <source>
        <dbReference type="Pfam" id="PF00668"/>
    </source>
</evidence>
<protein>
    <recommendedName>
        <fullName evidence="2">Condensation domain-containing protein</fullName>
    </recommendedName>
</protein>
<dbReference type="SUPFAM" id="SSF52777">
    <property type="entry name" value="CoA-dependent acyltransferases"/>
    <property type="match status" value="1"/>
</dbReference>
<feature type="region of interest" description="Disordered" evidence="1">
    <location>
        <begin position="94"/>
        <end position="120"/>
    </location>
</feature>
<proteinExistence type="predicted"/>
<dbReference type="GO" id="GO:0044550">
    <property type="term" value="P:secondary metabolite biosynthetic process"/>
    <property type="evidence" value="ECO:0007669"/>
    <property type="project" value="TreeGrafter"/>
</dbReference>
<dbReference type="InterPro" id="IPR001242">
    <property type="entry name" value="Condensation_dom"/>
</dbReference>
<dbReference type="Gene3D" id="3.30.559.30">
    <property type="entry name" value="Nonribosomal peptide synthetase, condensation domain"/>
    <property type="match status" value="1"/>
</dbReference>
<evidence type="ECO:0000313" key="3">
    <source>
        <dbReference type="EMBL" id="KAG0014322.1"/>
    </source>
</evidence>
<dbReference type="GO" id="GO:0043041">
    <property type="term" value="P:amino acid activation for nonribosomal peptide biosynthetic process"/>
    <property type="evidence" value="ECO:0007669"/>
    <property type="project" value="TreeGrafter"/>
</dbReference>
<name>A0A9P6MVY3_9FUNG</name>
<dbReference type="AlphaFoldDB" id="A0A9P6MVY3"/>
<accession>A0A9P6MVY3</accession>
<dbReference type="PANTHER" id="PTHR45527:SF1">
    <property type="entry name" value="FATTY ACID SYNTHASE"/>
    <property type="match status" value="1"/>
</dbReference>
<keyword evidence="4" id="KW-1185">Reference proteome</keyword>
<dbReference type="GO" id="GO:0003824">
    <property type="term" value="F:catalytic activity"/>
    <property type="evidence" value="ECO:0007669"/>
    <property type="project" value="InterPro"/>
</dbReference>
<reference evidence="3" key="1">
    <citation type="journal article" date="2020" name="Fungal Divers.">
        <title>Resolving the Mortierellaceae phylogeny through synthesis of multi-gene phylogenetics and phylogenomics.</title>
        <authorList>
            <person name="Vandepol N."/>
            <person name="Liber J."/>
            <person name="Desiro A."/>
            <person name="Na H."/>
            <person name="Kennedy M."/>
            <person name="Barry K."/>
            <person name="Grigoriev I.V."/>
            <person name="Miller A.N."/>
            <person name="O'Donnell K."/>
            <person name="Stajich J.E."/>
            <person name="Bonito G."/>
        </authorList>
    </citation>
    <scope>NUCLEOTIDE SEQUENCE</scope>
    <source>
        <strain evidence="3">NRRL 2769</strain>
    </source>
</reference>
<comment type="caution">
    <text evidence="3">The sequence shown here is derived from an EMBL/GenBank/DDBJ whole genome shotgun (WGS) entry which is preliminary data.</text>
</comment>
<dbReference type="Pfam" id="PF00668">
    <property type="entry name" value="Condensation"/>
    <property type="match status" value="1"/>
</dbReference>
<organism evidence="3 4">
    <name type="scientific">Entomortierella chlamydospora</name>
    <dbReference type="NCBI Taxonomy" id="101097"/>
    <lineage>
        <taxon>Eukaryota</taxon>
        <taxon>Fungi</taxon>
        <taxon>Fungi incertae sedis</taxon>
        <taxon>Mucoromycota</taxon>
        <taxon>Mortierellomycotina</taxon>
        <taxon>Mortierellomycetes</taxon>
        <taxon>Mortierellales</taxon>
        <taxon>Mortierellaceae</taxon>
        <taxon>Entomortierella</taxon>
    </lineage>
</organism>
<gene>
    <name evidence="3" type="ORF">BGZ80_010505</name>
</gene>
<dbReference type="PANTHER" id="PTHR45527">
    <property type="entry name" value="NONRIBOSOMAL PEPTIDE SYNTHETASE"/>
    <property type="match status" value="1"/>
</dbReference>
<feature type="domain" description="Condensation" evidence="2">
    <location>
        <begin position="184"/>
        <end position="402"/>
    </location>
</feature>
<dbReference type="OrthoDB" id="416786at2759"/>
<sequence>MPKNNQTPNEVPENTGNVELLEYPEGSERDIYQEVVEIEFNPLPLGNLAGDGQLAVDASRPVTGETQQNIVDALEATPIITANETRMSTGHFEGLSSPLIPGENSLETTEVNPRQREATNTKKGDTIYLQNEVTPAVASASLISVDLAGPGVDIYERFFTKMLAEIDTPSLPYGLSDVRIDGADVTESHLALPQALNDSLRDLSKRNGVSLSSLCHLAWAQVISKTSGQEQVVFGTVLSGRIQAALDSDQAMGPSINTLPIRIDVGEASVEESVRRTQIDLTALRDHEHASLALALRCSSVPPGTPLFSSVLNYRYNAAGSCVKSVSMLDEQERTNYPFMISIEDGDSALSLTAQVAKQFDASRICGYMQQTLQSLVDAFNHTPNIQVRCLEIIPATEREVLIQSWNATDA</sequence>